<proteinExistence type="predicted"/>
<keyword evidence="2" id="KW-1185">Reference proteome</keyword>
<feature type="non-terminal residue" evidence="1">
    <location>
        <position position="43"/>
    </location>
</feature>
<organism evidence="1 2">
    <name type="scientific">Rotaria magnacalcarata</name>
    <dbReference type="NCBI Taxonomy" id="392030"/>
    <lineage>
        <taxon>Eukaryota</taxon>
        <taxon>Metazoa</taxon>
        <taxon>Spiralia</taxon>
        <taxon>Gnathifera</taxon>
        <taxon>Rotifera</taxon>
        <taxon>Eurotatoria</taxon>
        <taxon>Bdelloidea</taxon>
        <taxon>Philodinida</taxon>
        <taxon>Philodinidae</taxon>
        <taxon>Rotaria</taxon>
    </lineage>
</organism>
<accession>A0A820UCW3</accession>
<dbReference type="Proteomes" id="UP000663866">
    <property type="component" value="Unassembled WGS sequence"/>
</dbReference>
<name>A0A820UCW3_9BILA</name>
<dbReference type="AlphaFoldDB" id="A0A820UCW3"/>
<dbReference type="EMBL" id="CAJOBG010050707">
    <property type="protein sequence ID" value="CAF4482021.1"/>
    <property type="molecule type" value="Genomic_DNA"/>
</dbReference>
<gene>
    <name evidence="1" type="ORF">OVN521_LOCUS39687</name>
</gene>
<comment type="caution">
    <text evidence="1">The sequence shown here is derived from an EMBL/GenBank/DDBJ whole genome shotgun (WGS) entry which is preliminary data.</text>
</comment>
<evidence type="ECO:0000313" key="2">
    <source>
        <dbReference type="Proteomes" id="UP000663866"/>
    </source>
</evidence>
<evidence type="ECO:0000313" key="1">
    <source>
        <dbReference type="EMBL" id="CAF4482021.1"/>
    </source>
</evidence>
<protein>
    <submittedName>
        <fullName evidence="1">Uncharacterized protein</fullName>
    </submittedName>
</protein>
<sequence>MIISTAIIPAATNIPHITNPQSGHQAPRRERWLGSIVAHKHMK</sequence>
<reference evidence="1" key="1">
    <citation type="submission" date="2021-02" db="EMBL/GenBank/DDBJ databases">
        <authorList>
            <person name="Nowell W R."/>
        </authorList>
    </citation>
    <scope>NUCLEOTIDE SEQUENCE</scope>
</reference>